<dbReference type="HAMAP" id="MF_00479">
    <property type="entry name" value="RsxG_RnfG"/>
    <property type="match status" value="1"/>
</dbReference>
<evidence type="ECO:0000256" key="3">
    <source>
        <dbReference type="ARBA" id="ARBA00022630"/>
    </source>
</evidence>
<dbReference type="PANTHER" id="PTHR36118">
    <property type="entry name" value="ION-TRANSLOCATING OXIDOREDUCTASE COMPLEX SUBUNIT G"/>
    <property type="match status" value="1"/>
</dbReference>
<dbReference type="Pfam" id="PF04205">
    <property type="entry name" value="FMN_bind"/>
    <property type="match status" value="1"/>
</dbReference>
<evidence type="ECO:0000256" key="1">
    <source>
        <dbReference type="ARBA" id="ARBA00022448"/>
    </source>
</evidence>
<comment type="cofactor">
    <cofactor evidence="6">
        <name>FMN</name>
        <dbReference type="ChEBI" id="CHEBI:58210"/>
    </cofactor>
</comment>
<dbReference type="Proteomes" id="UP000245412">
    <property type="component" value="Unassembled WGS sequence"/>
</dbReference>
<dbReference type="GO" id="GO:0009055">
    <property type="term" value="F:electron transfer activity"/>
    <property type="evidence" value="ECO:0007669"/>
    <property type="project" value="InterPro"/>
</dbReference>
<dbReference type="SMART" id="SM00900">
    <property type="entry name" value="FMN_bind"/>
    <property type="match status" value="1"/>
</dbReference>
<dbReference type="InterPro" id="IPR007329">
    <property type="entry name" value="FMN-bd"/>
</dbReference>
<comment type="function">
    <text evidence="6">Part of a membrane-bound complex that couples electron transfer with translocation of ions across the membrane.</text>
</comment>
<evidence type="ECO:0000259" key="7">
    <source>
        <dbReference type="SMART" id="SM00900"/>
    </source>
</evidence>
<evidence type="ECO:0000256" key="5">
    <source>
        <dbReference type="ARBA" id="ARBA00022982"/>
    </source>
</evidence>
<dbReference type="EMBL" id="QGGY01000001">
    <property type="protein sequence ID" value="PWJ78774.1"/>
    <property type="molecule type" value="Genomic_DNA"/>
</dbReference>
<dbReference type="GO" id="GO:0010181">
    <property type="term" value="F:FMN binding"/>
    <property type="evidence" value="ECO:0007669"/>
    <property type="project" value="InterPro"/>
</dbReference>
<reference evidence="8 9" key="1">
    <citation type="submission" date="2018-05" db="EMBL/GenBank/DDBJ databases">
        <authorList>
            <person name="Goeker M."/>
            <person name="Huntemann M."/>
            <person name="Clum A."/>
            <person name="Pillay M."/>
            <person name="Palaniappan K."/>
            <person name="Varghese N."/>
            <person name="Mikhailova N."/>
            <person name="Stamatis D."/>
            <person name="Reddy T."/>
            <person name="Daum C."/>
            <person name="Shapiro N."/>
            <person name="Ivanova N."/>
            <person name="Kyrpides N."/>
            <person name="Woyke T."/>
        </authorList>
    </citation>
    <scope>NUCLEOTIDE SEQUENCE [LARGE SCALE GENOMIC DNA]</scope>
    <source>
        <strain evidence="8 9">DSM 26524</strain>
    </source>
</reference>
<dbReference type="GO" id="GO:0022900">
    <property type="term" value="P:electron transport chain"/>
    <property type="evidence" value="ECO:0007669"/>
    <property type="project" value="UniProtKB-UniRule"/>
</dbReference>
<dbReference type="PIRSF" id="PIRSF006091">
    <property type="entry name" value="E_trnsport_RnfG"/>
    <property type="match status" value="1"/>
</dbReference>
<dbReference type="InterPro" id="IPR010209">
    <property type="entry name" value="Ion_transpt_RnfG/RsxG"/>
</dbReference>
<dbReference type="GO" id="GO:0005886">
    <property type="term" value="C:plasma membrane"/>
    <property type="evidence" value="ECO:0007669"/>
    <property type="project" value="UniProtKB-SubCell"/>
</dbReference>
<keyword evidence="6" id="KW-1003">Cell membrane</keyword>
<evidence type="ECO:0000256" key="2">
    <source>
        <dbReference type="ARBA" id="ARBA00022553"/>
    </source>
</evidence>
<keyword evidence="9" id="KW-1185">Reference proteome</keyword>
<keyword evidence="1 6" id="KW-0813">Transport</keyword>
<comment type="subunit">
    <text evidence="6">The complex is composed of six subunits: RnfA, RnfB, RnfC, RnfD, RnfE and RnfG.</text>
</comment>
<evidence type="ECO:0000313" key="9">
    <source>
        <dbReference type="Proteomes" id="UP000245412"/>
    </source>
</evidence>
<evidence type="ECO:0000256" key="6">
    <source>
        <dbReference type="HAMAP-Rule" id="MF_00479"/>
    </source>
</evidence>
<keyword evidence="6" id="KW-0472">Membrane</keyword>
<keyword evidence="4 6" id="KW-0288">FMN</keyword>
<comment type="caution">
    <text evidence="8">The sequence shown here is derived from an EMBL/GenBank/DDBJ whole genome shotgun (WGS) entry which is preliminary data.</text>
</comment>
<keyword evidence="3 6" id="KW-0285">Flavoprotein</keyword>
<dbReference type="EC" id="7.-.-.-" evidence="6"/>
<evidence type="ECO:0000313" key="8">
    <source>
        <dbReference type="EMBL" id="PWJ78774.1"/>
    </source>
</evidence>
<dbReference type="AlphaFoldDB" id="A0AB73T9F7"/>
<organism evidence="8 9">
    <name type="scientific">Murimonas intestini</name>
    <dbReference type="NCBI Taxonomy" id="1337051"/>
    <lineage>
        <taxon>Bacteria</taxon>
        <taxon>Bacillati</taxon>
        <taxon>Bacillota</taxon>
        <taxon>Clostridia</taxon>
        <taxon>Lachnospirales</taxon>
        <taxon>Lachnospiraceae</taxon>
        <taxon>Murimonas</taxon>
    </lineage>
</organism>
<comment type="subcellular location">
    <subcellularLocation>
        <location evidence="6">Cell membrane</location>
        <topology evidence="6">Single-pass membrane protein</topology>
    </subcellularLocation>
</comment>
<keyword evidence="5 6" id="KW-0249">Electron transport</keyword>
<comment type="similarity">
    <text evidence="6">Belongs to the RnfG family.</text>
</comment>
<name>A0AB73T9F7_9FIRM</name>
<dbReference type="RefSeq" id="WP_109624220.1">
    <property type="nucleotide sequence ID" value="NZ_JANKBI010000001.1"/>
</dbReference>
<keyword evidence="6" id="KW-1133">Transmembrane helix</keyword>
<keyword evidence="2 6" id="KW-0597">Phosphoprotein</keyword>
<gene>
    <name evidence="6" type="primary">rnfG</name>
    <name evidence="8" type="ORF">C7383_101143</name>
</gene>
<sequence>MNKIVKNALILMAITLVAGILLGAVYEITKGPIAKQEEQAKMDAYKEVFQDADTFEEIPEDVLSGDDMRKVLDENDLAACTVKEVLKALDAGGKTIGVVMNITDSEGYGGDINFSMGIQNDGTVNGIAILTISETAGLGMKADTDEFKSQFAGKKVDKFQYTKTGAESEDQIDAISGATITTNAVTNGVNAGICLFKSIEEGGILGE</sequence>
<feature type="domain" description="FMN-binding" evidence="7">
    <location>
        <begin position="107"/>
        <end position="196"/>
    </location>
</feature>
<dbReference type="NCBIfam" id="TIGR01947">
    <property type="entry name" value="rnfG"/>
    <property type="match status" value="1"/>
</dbReference>
<dbReference type="PANTHER" id="PTHR36118:SF1">
    <property type="entry name" value="ION-TRANSLOCATING OXIDOREDUCTASE COMPLEX SUBUNIT G"/>
    <property type="match status" value="1"/>
</dbReference>
<protein>
    <recommendedName>
        <fullName evidence="6">Ion-translocating oxidoreductase complex subunit G</fullName>
        <ecNumber evidence="6">7.-.-.-</ecNumber>
    </recommendedName>
    <alternativeName>
        <fullName evidence="6">Rnf electron transport complex subunit G</fullName>
    </alternativeName>
</protein>
<accession>A0AB73T9F7</accession>
<feature type="modified residue" description="FMN phosphoryl threonine" evidence="6">
    <location>
        <position position="179"/>
    </location>
</feature>
<keyword evidence="6" id="KW-1278">Translocase</keyword>
<keyword evidence="6" id="KW-0812">Transmembrane</keyword>
<proteinExistence type="inferred from homology"/>
<evidence type="ECO:0000256" key="4">
    <source>
        <dbReference type="ARBA" id="ARBA00022643"/>
    </source>
</evidence>